<name>A0A8H6PR54_9EURO</name>
<dbReference type="PANTHER" id="PTHR37534">
    <property type="entry name" value="TRANSCRIPTIONAL ACTIVATOR PROTEIN UGA3"/>
    <property type="match status" value="1"/>
</dbReference>
<evidence type="ECO:0000256" key="3">
    <source>
        <dbReference type="ARBA" id="ARBA00022989"/>
    </source>
</evidence>
<keyword evidence="5" id="KW-0238">DNA-binding</keyword>
<evidence type="ECO:0000259" key="12">
    <source>
        <dbReference type="PROSITE" id="PS50048"/>
    </source>
</evidence>
<dbReference type="EMBL" id="JACBAE010001379">
    <property type="protein sequence ID" value="KAF7159480.1"/>
    <property type="molecule type" value="Genomic_DNA"/>
</dbReference>
<keyword evidence="2 11" id="KW-0812">Transmembrane</keyword>
<dbReference type="InterPro" id="IPR036864">
    <property type="entry name" value="Zn2-C6_fun-type_DNA-bd_sf"/>
</dbReference>
<dbReference type="PANTHER" id="PTHR37534:SF9">
    <property type="entry name" value="ZN(II)2CYS6 TRANSCRIPTION FACTOR (EUROFUNG)"/>
    <property type="match status" value="1"/>
</dbReference>
<evidence type="ECO:0000313" key="14">
    <source>
        <dbReference type="Proteomes" id="UP000654922"/>
    </source>
</evidence>
<evidence type="ECO:0000256" key="8">
    <source>
        <dbReference type="ARBA" id="ARBA00023242"/>
    </source>
</evidence>
<evidence type="ECO:0000313" key="13">
    <source>
        <dbReference type="EMBL" id="KAF7159480.1"/>
    </source>
</evidence>
<evidence type="ECO:0000256" key="1">
    <source>
        <dbReference type="ARBA" id="ARBA00004141"/>
    </source>
</evidence>
<evidence type="ECO:0000256" key="6">
    <source>
        <dbReference type="ARBA" id="ARBA00023136"/>
    </source>
</evidence>
<keyword evidence="3 11" id="KW-1133">Transmembrane helix</keyword>
<dbReference type="AlphaFoldDB" id="A0A8H6PR54"/>
<dbReference type="Pfam" id="PF01544">
    <property type="entry name" value="CorA"/>
    <property type="match status" value="1"/>
</dbReference>
<feature type="region of interest" description="Disordered" evidence="10">
    <location>
        <begin position="738"/>
        <end position="779"/>
    </location>
</feature>
<dbReference type="InterPro" id="IPR045863">
    <property type="entry name" value="CorA_TM1_TM2"/>
</dbReference>
<dbReference type="GO" id="GO:0000976">
    <property type="term" value="F:transcription cis-regulatory region binding"/>
    <property type="evidence" value="ECO:0007669"/>
    <property type="project" value="TreeGrafter"/>
</dbReference>
<accession>A0A8H6PR54</accession>
<comment type="caution">
    <text evidence="13">The sequence shown here is derived from an EMBL/GenBank/DDBJ whole genome shotgun (WGS) entry which is preliminary data.</text>
</comment>
<dbReference type="Pfam" id="PF00172">
    <property type="entry name" value="Zn_clus"/>
    <property type="match status" value="1"/>
</dbReference>
<keyword evidence="6 11" id="KW-0472">Membrane</keyword>
<keyword evidence="9" id="KW-0175">Coiled coil</keyword>
<dbReference type="Gene3D" id="1.20.58.340">
    <property type="entry name" value="Magnesium transport protein CorA, transmembrane region"/>
    <property type="match status" value="1"/>
</dbReference>
<feature type="transmembrane region" description="Helical" evidence="11">
    <location>
        <begin position="521"/>
        <end position="543"/>
    </location>
</feature>
<dbReference type="GO" id="GO:0016020">
    <property type="term" value="C:membrane"/>
    <property type="evidence" value="ECO:0007669"/>
    <property type="project" value="UniProtKB-SubCell"/>
</dbReference>
<comment type="subcellular location">
    <subcellularLocation>
        <location evidence="1">Membrane</location>
        <topology evidence="1">Multi-pass membrane protein</topology>
    </subcellularLocation>
</comment>
<evidence type="ECO:0000256" key="2">
    <source>
        <dbReference type="ARBA" id="ARBA00022692"/>
    </source>
</evidence>
<evidence type="ECO:0000256" key="11">
    <source>
        <dbReference type="SAM" id="Phobius"/>
    </source>
</evidence>
<keyword evidence="4" id="KW-0805">Transcription regulation</keyword>
<dbReference type="GO" id="GO:0046873">
    <property type="term" value="F:metal ion transmembrane transporter activity"/>
    <property type="evidence" value="ECO:0007669"/>
    <property type="project" value="InterPro"/>
</dbReference>
<keyword evidence="7" id="KW-0804">Transcription</keyword>
<evidence type="ECO:0000256" key="4">
    <source>
        <dbReference type="ARBA" id="ARBA00023015"/>
    </source>
</evidence>
<reference evidence="13" key="1">
    <citation type="submission" date="2020-06" db="EMBL/GenBank/DDBJ databases">
        <title>Draft genome sequences of strains closely related to Aspergillus parafelis and Aspergillus hiratsukae.</title>
        <authorList>
            <person name="Dos Santos R.A.C."/>
            <person name="Rivero-Menendez O."/>
            <person name="Steenwyk J.L."/>
            <person name="Mead M.E."/>
            <person name="Goldman G.H."/>
            <person name="Alastruey-Izquierdo A."/>
            <person name="Rokas A."/>
        </authorList>
    </citation>
    <scope>NUCLEOTIDE SEQUENCE</scope>
    <source>
        <strain evidence="13">CNM-CM5623</strain>
    </source>
</reference>
<keyword evidence="8" id="KW-0539">Nucleus</keyword>
<gene>
    <name evidence="13" type="ORF">CNMCM5623_004818</name>
</gene>
<dbReference type="OrthoDB" id="5418899at2759"/>
<evidence type="ECO:0000256" key="9">
    <source>
        <dbReference type="SAM" id="Coils"/>
    </source>
</evidence>
<dbReference type="SUPFAM" id="SSF57701">
    <property type="entry name" value="Zn2/Cys6 DNA-binding domain"/>
    <property type="match status" value="1"/>
</dbReference>
<evidence type="ECO:0000256" key="10">
    <source>
        <dbReference type="SAM" id="MobiDB-lite"/>
    </source>
</evidence>
<dbReference type="GO" id="GO:0005634">
    <property type="term" value="C:nucleus"/>
    <property type="evidence" value="ECO:0007669"/>
    <property type="project" value="TreeGrafter"/>
</dbReference>
<dbReference type="PROSITE" id="PS00463">
    <property type="entry name" value="ZN2_CY6_FUNGAL_1"/>
    <property type="match status" value="1"/>
</dbReference>
<evidence type="ECO:0000256" key="7">
    <source>
        <dbReference type="ARBA" id="ARBA00023163"/>
    </source>
</evidence>
<evidence type="ECO:0000256" key="5">
    <source>
        <dbReference type="ARBA" id="ARBA00023125"/>
    </source>
</evidence>
<dbReference type="GO" id="GO:0000981">
    <property type="term" value="F:DNA-binding transcription factor activity, RNA polymerase II-specific"/>
    <property type="evidence" value="ECO:0007669"/>
    <property type="project" value="InterPro"/>
</dbReference>
<feature type="transmembrane region" description="Helical" evidence="11">
    <location>
        <begin position="483"/>
        <end position="509"/>
    </location>
</feature>
<dbReference type="Gene3D" id="4.10.240.10">
    <property type="entry name" value="Zn(2)-C6 fungal-type DNA-binding domain"/>
    <property type="match status" value="1"/>
</dbReference>
<dbReference type="CDD" id="cd00067">
    <property type="entry name" value="GAL4"/>
    <property type="match status" value="1"/>
</dbReference>
<dbReference type="GO" id="GO:0008270">
    <property type="term" value="F:zinc ion binding"/>
    <property type="evidence" value="ECO:0007669"/>
    <property type="project" value="InterPro"/>
</dbReference>
<dbReference type="SMART" id="SM00066">
    <property type="entry name" value="GAL4"/>
    <property type="match status" value="1"/>
</dbReference>
<feature type="domain" description="Zn(2)-C6 fungal-type" evidence="12">
    <location>
        <begin position="655"/>
        <end position="685"/>
    </location>
</feature>
<protein>
    <recommendedName>
        <fullName evidence="12">Zn(2)-C6 fungal-type domain-containing protein</fullName>
    </recommendedName>
</protein>
<dbReference type="PROSITE" id="PS50048">
    <property type="entry name" value="ZN2_CY6_FUNGAL_2"/>
    <property type="match status" value="1"/>
</dbReference>
<feature type="compositionally biased region" description="Low complexity" evidence="10">
    <location>
        <begin position="760"/>
        <end position="770"/>
    </location>
</feature>
<dbReference type="InterPro" id="IPR002523">
    <property type="entry name" value="MgTranspt_CorA/ZnTranspt_ZntB"/>
</dbReference>
<proteinExistence type="predicted"/>
<dbReference type="GO" id="GO:0045944">
    <property type="term" value="P:positive regulation of transcription by RNA polymerase II"/>
    <property type="evidence" value="ECO:0007669"/>
    <property type="project" value="TreeGrafter"/>
</dbReference>
<feature type="coiled-coil region" evidence="9">
    <location>
        <begin position="12"/>
        <end position="46"/>
    </location>
</feature>
<organism evidence="13 14">
    <name type="scientific">Aspergillus felis</name>
    <dbReference type="NCBI Taxonomy" id="1287682"/>
    <lineage>
        <taxon>Eukaryota</taxon>
        <taxon>Fungi</taxon>
        <taxon>Dikarya</taxon>
        <taxon>Ascomycota</taxon>
        <taxon>Pezizomycotina</taxon>
        <taxon>Eurotiomycetes</taxon>
        <taxon>Eurotiomycetidae</taxon>
        <taxon>Eurotiales</taxon>
        <taxon>Aspergillaceae</taxon>
        <taxon>Aspergillus</taxon>
        <taxon>Aspergillus subgen. Fumigati</taxon>
    </lineage>
</organism>
<dbReference type="SUPFAM" id="SSF144083">
    <property type="entry name" value="Magnesium transport protein CorA, transmembrane region"/>
    <property type="match status" value="1"/>
</dbReference>
<sequence>MSATDFANVFGLRQKITKINQERRRIQELTTEYNKDSEELHALSQRLWADLTEEEKTALKKFNESQCASNTELETLLGLFLTVIATQNAHEESDFMCNDFIFSIDDEMVFQVPGRWLGFLNSAIEHTIRYHTGPAKVAYRANDKVVSNIVSVMDYSESSLKRTAGRFLKLFNKEWVASMTRILGNMHTTGVPFSWTVPSDISFAQFTCFSYGRDKTPIVLNVQQAEPQQFHFRVFSVSNPQKNSKSLEDLVKAGQYLTGIRCQRNRHAVPVPSRPKQDVELAESRCSIHLSTLCITERPVYQVVSFRDFGDYGGMNDLLLTSANQPAKHLTGVVVFLTVISRRLNDWRTEWESVLKTIESILEIEMQETLHNRTQEALMYNRARITIKSYFTVLQTLRICRAWIYEFNTGLDEMWERMNRYRSADSESPSSRWDALKRQREETTEELLEQIGRIEQEFKSLQDGLMNITSIVESTKSSTMNRYILVFTVATIIYLPMSFVTSIFGMHLFDYSNLEKTQHSFFIAMVLVSALTYCGATLAVLGIHRYTKARVEDRARDWRELWQLFLELFSTSEKVRLLDPLGKTDLVPDWDDLVQSFESQRADVREPSPIPGTKLQLKRISAQCWLPSQELLLIRIFAFRFRRQPHSASMRSRFGCATCRQRKVKCDEAKPVCGPCAKSARDCAFSSSYIFRHFETQDARDDGKEPERQPCWPSPDPYVFEQERTWVQVPRRHPFADDGAVPLDTDTPAFAGPAGLNGQPPASTPTASPSVLDNGQDTYTCGSTAPGQINVLVAQLLQHFKEYPSQWMDFFDPNAYFSMKVPIMAATRPMLAASVCSLAARHLHRLSYRSGSVPGFQQTQLKNGSIMSQNKSVQLAASASYQEEILAVIAILCVYELTYAPSTEWRAHLSTLPLLNSSLLNRSTTESLSSSASLEISRSVFWSLVRQDCLSAFINETQTQVDLDNLELWRNFGLAIDSCGLLSPIDPIRSHNRGRTWLEEDMFSNALIWITGKIINYITAGDGLKPEDFENSPSDRTRVGITQDNLLERWTKLENELYTWHNSLPSTFTPYGRKQISLSDRVPDLPLPESIDAVLYTVPMCAVTMQTYHMARILLLMNKPQESTATRSNITARITSYRKISAAVLQGAREICGISIAGLPDAARTHSVQPLFVAGQCFDQPGERQLVINLLEGIEHDLG</sequence>
<dbReference type="Proteomes" id="UP000654922">
    <property type="component" value="Unassembled WGS sequence"/>
</dbReference>
<dbReference type="InterPro" id="IPR001138">
    <property type="entry name" value="Zn2Cys6_DnaBD"/>
</dbReference>